<name>A0ABS8DLG7_9FIRM</name>
<evidence type="ECO:0000313" key="1">
    <source>
        <dbReference type="EMBL" id="MCB7389231.1"/>
    </source>
</evidence>
<sequence>MTYKDINKQNWHDFSLNDIKIDYENIVVSLLDASDKLIKIMCKGFIGIHYLGQWDENVVKDINIGNESDILEQTLQIIKVNNGTSYKGGGLRNLNHQWLELQIQLIDGVEIKIPCMEVKIIT</sequence>
<gene>
    <name evidence="1" type="ORF">LIZ65_18255</name>
</gene>
<keyword evidence="2" id="KW-1185">Reference proteome</keyword>
<dbReference type="RefSeq" id="WP_066734438.1">
    <property type="nucleotide sequence ID" value="NZ_JAJCIQ010000019.1"/>
</dbReference>
<dbReference type="EMBL" id="JAJCIS010000020">
    <property type="protein sequence ID" value="MCB7389231.1"/>
    <property type="molecule type" value="Genomic_DNA"/>
</dbReference>
<protein>
    <submittedName>
        <fullName evidence="1">Uncharacterized protein</fullName>
    </submittedName>
</protein>
<organism evidence="1 2">
    <name type="scientific">Bariatricus massiliensis</name>
    <dbReference type="NCBI Taxonomy" id="1745713"/>
    <lineage>
        <taxon>Bacteria</taxon>
        <taxon>Bacillati</taxon>
        <taxon>Bacillota</taxon>
        <taxon>Clostridia</taxon>
        <taxon>Lachnospirales</taxon>
        <taxon>Lachnospiraceae</taxon>
        <taxon>Bariatricus</taxon>
    </lineage>
</organism>
<reference evidence="1 2" key="1">
    <citation type="submission" date="2021-10" db="EMBL/GenBank/DDBJ databases">
        <title>Collection of gut derived symbiotic bacterial strains cultured from healthy donors.</title>
        <authorList>
            <person name="Lin H."/>
            <person name="Littmann E."/>
            <person name="Kohout C."/>
            <person name="Pamer E.G."/>
        </authorList>
    </citation>
    <scope>NUCLEOTIDE SEQUENCE [LARGE SCALE GENOMIC DNA]</scope>
    <source>
        <strain evidence="1 2">DFI.1.165</strain>
    </source>
</reference>
<accession>A0ABS8DLG7</accession>
<dbReference type="Proteomes" id="UP001299546">
    <property type="component" value="Unassembled WGS sequence"/>
</dbReference>
<proteinExistence type="predicted"/>
<evidence type="ECO:0000313" key="2">
    <source>
        <dbReference type="Proteomes" id="UP001299546"/>
    </source>
</evidence>
<comment type="caution">
    <text evidence="1">The sequence shown here is derived from an EMBL/GenBank/DDBJ whole genome shotgun (WGS) entry which is preliminary data.</text>
</comment>